<dbReference type="PANTHER" id="PTHR14633">
    <property type="entry name" value="LITTLE ELONGATION COMPLEX SUBUNIT 2"/>
    <property type="match status" value="1"/>
</dbReference>
<evidence type="ECO:0008006" key="4">
    <source>
        <dbReference type="Google" id="ProtNLM"/>
    </source>
</evidence>
<evidence type="ECO:0000256" key="1">
    <source>
        <dbReference type="SAM" id="MobiDB-lite"/>
    </source>
</evidence>
<feature type="compositionally biased region" description="Polar residues" evidence="1">
    <location>
        <begin position="77"/>
        <end position="92"/>
    </location>
</feature>
<feature type="region of interest" description="Disordered" evidence="1">
    <location>
        <begin position="1"/>
        <end position="163"/>
    </location>
</feature>
<feature type="region of interest" description="Disordered" evidence="1">
    <location>
        <begin position="842"/>
        <end position="867"/>
    </location>
</feature>
<dbReference type="AlphaFoldDB" id="A0A9W8EKI0"/>
<gene>
    <name evidence="2" type="ORF">H4R26_002067</name>
</gene>
<proteinExistence type="predicted"/>
<sequence>MELRNRRLSGEQGEGEEQQAATEQEEEKVEETELHKEGTLADSSDELMESEELDDVSGGFLGDFEEIDEDEDVERFISQNHTPSASTRQSPSGLRPQRAEEMSVASDGESSDDEDDSFESIAEPEAGSLASTHKEAESATAPQVVLQKGGVARKAQSSEEPGVGISVEQLERLRALQDGFREKIAAKLADDQLFFSAEVYKKYTILTGGAASIAEAGVPAAAKSAAAAPAVQQKRSSLRSGNERTGGGDQAGAAARAKYVRSGEDGDDVVGAILDVMGPAKASSGGSTGRVQVQDMASDMLVAMMAIEGVSSNEVGKQAAAGRHEGAEDKAAREPAVRLAKGYAGPFSQLTVAEHRRFTELAQRVKGGGALGSGRDSADYQRLKAQVESEQQLFRTQGREKALPLLRHISEAVRSSAVGELGRVGEEALRRYPHAYVPVRVAAIKPSASGYVPLEYRETLLQRGACYYVAAPEGEQSLEAPEGEQSLEAPEGGQGLQGPEGMEAEVPAAVSHSEAPMSHDAVGLELAERARADVAISASALVALLTLPQSFTQDAIIPFRVVEAAGSAAGGAARRVVVVDRALLPTHGATPRKLSQMHYEAAVRRRLADRSRRLELGEGEGGGEGNANYTLWGLGGLRLLVRYAVHGFTAPRDGDGAAPTTVTVETKLEYHLRAATPTAAMAAAGADAYEETPERERLAWWLGCYLRGSPSEVWVAHVDAATAAICRVARRTCADLSGAPHAQPPPTAGVLALLNDLLRLPAAQYMLVHRRRTWDATIYRALDAADAPAAAAALSLPAELGPPPPAAPTQLDVEADYVPPAWCAAPPQIPYTYAPADLAPARPAAASASARKRRRAVTKAKAKRAGG</sequence>
<reference evidence="2" key="1">
    <citation type="submission" date="2022-07" db="EMBL/GenBank/DDBJ databases">
        <title>Phylogenomic reconstructions and comparative analyses of Kickxellomycotina fungi.</title>
        <authorList>
            <person name="Reynolds N.K."/>
            <person name="Stajich J.E."/>
            <person name="Barry K."/>
            <person name="Grigoriev I.V."/>
            <person name="Crous P."/>
            <person name="Smith M.E."/>
        </authorList>
    </citation>
    <scope>NUCLEOTIDE SEQUENCE</scope>
    <source>
        <strain evidence="2">IMI 214461</strain>
    </source>
</reference>
<feature type="compositionally biased region" description="Acidic residues" evidence="1">
    <location>
        <begin position="63"/>
        <end position="73"/>
    </location>
</feature>
<organism evidence="2 3">
    <name type="scientific">Coemansia thaxteri</name>
    <dbReference type="NCBI Taxonomy" id="2663907"/>
    <lineage>
        <taxon>Eukaryota</taxon>
        <taxon>Fungi</taxon>
        <taxon>Fungi incertae sedis</taxon>
        <taxon>Zoopagomycota</taxon>
        <taxon>Kickxellomycotina</taxon>
        <taxon>Kickxellomycetes</taxon>
        <taxon>Kickxellales</taxon>
        <taxon>Kickxellaceae</taxon>
        <taxon>Coemansia</taxon>
    </lineage>
</organism>
<evidence type="ECO:0000313" key="2">
    <source>
        <dbReference type="EMBL" id="KAJ2005223.1"/>
    </source>
</evidence>
<feature type="compositionally biased region" description="Basic residues" evidence="1">
    <location>
        <begin position="850"/>
        <end position="867"/>
    </location>
</feature>
<dbReference type="EMBL" id="JANBQF010000113">
    <property type="protein sequence ID" value="KAJ2005223.1"/>
    <property type="molecule type" value="Genomic_DNA"/>
</dbReference>
<feature type="compositionally biased region" description="Acidic residues" evidence="1">
    <location>
        <begin position="109"/>
        <end position="118"/>
    </location>
</feature>
<feature type="compositionally biased region" description="Acidic residues" evidence="1">
    <location>
        <begin position="13"/>
        <end position="30"/>
    </location>
</feature>
<keyword evidence="3" id="KW-1185">Reference proteome</keyword>
<feature type="compositionally biased region" description="Acidic residues" evidence="1">
    <location>
        <begin position="43"/>
        <end position="55"/>
    </location>
</feature>
<accession>A0A9W8EKI0</accession>
<dbReference type="OrthoDB" id="289162at2759"/>
<dbReference type="PANTHER" id="PTHR14633:SF3">
    <property type="entry name" value="LITTLE ELONGATION COMPLEX SUBUNIT 2"/>
    <property type="match status" value="1"/>
</dbReference>
<evidence type="ECO:0000313" key="3">
    <source>
        <dbReference type="Proteomes" id="UP001150907"/>
    </source>
</evidence>
<dbReference type="GO" id="GO:0042795">
    <property type="term" value="P:snRNA transcription by RNA polymerase II"/>
    <property type="evidence" value="ECO:0007669"/>
    <property type="project" value="TreeGrafter"/>
</dbReference>
<feature type="region of interest" description="Disordered" evidence="1">
    <location>
        <begin position="477"/>
        <end position="500"/>
    </location>
</feature>
<feature type="region of interest" description="Disordered" evidence="1">
    <location>
        <begin position="226"/>
        <end position="255"/>
    </location>
</feature>
<name>A0A9W8EKI0_9FUNG</name>
<protein>
    <recommendedName>
        <fullName evidence="4">Little elongation complex subunit 2 C-terminal domain-containing protein</fullName>
    </recommendedName>
</protein>
<dbReference type="GO" id="GO:0045945">
    <property type="term" value="P:positive regulation of transcription by RNA polymerase III"/>
    <property type="evidence" value="ECO:0007669"/>
    <property type="project" value="TreeGrafter"/>
</dbReference>
<dbReference type="Proteomes" id="UP001150907">
    <property type="component" value="Unassembled WGS sequence"/>
</dbReference>
<comment type="caution">
    <text evidence="2">The sequence shown here is derived from an EMBL/GenBank/DDBJ whole genome shotgun (WGS) entry which is preliminary data.</text>
</comment>
<dbReference type="GO" id="GO:0042796">
    <property type="term" value="P:snRNA transcription by RNA polymerase III"/>
    <property type="evidence" value="ECO:0007669"/>
    <property type="project" value="TreeGrafter"/>
</dbReference>